<dbReference type="Proteomes" id="UP000031196">
    <property type="component" value="Unassembled WGS sequence"/>
</dbReference>
<evidence type="ECO:0000313" key="2">
    <source>
        <dbReference type="Proteomes" id="UP000031196"/>
    </source>
</evidence>
<organism evidence="1 2">
    <name type="scientific">Pseudarthrobacter phenanthrenivorans</name>
    <name type="common">Arthrobacter phenanthrenivorans</name>
    <dbReference type="NCBI Taxonomy" id="361575"/>
    <lineage>
        <taxon>Bacteria</taxon>
        <taxon>Bacillati</taxon>
        <taxon>Actinomycetota</taxon>
        <taxon>Actinomycetes</taxon>
        <taxon>Micrococcales</taxon>
        <taxon>Micrococcaceae</taxon>
        <taxon>Pseudarthrobacter</taxon>
    </lineage>
</organism>
<gene>
    <name evidence="1" type="ORF">RM50_12240</name>
</gene>
<dbReference type="EMBL" id="JWTB01000022">
    <property type="protein sequence ID" value="KIC66466.1"/>
    <property type="molecule type" value="Genomic_DNA"/>
</dbReference>
<accession>A0A0B4DID0</accession>
<comment type="caution">
    <text evidence="1">The sequence shown here is derived from an EMBL/GenBank/DDBJ whole genome shotgun (WGS) entry which is preliminary data.</text>
</comment>
<name>A0A0B4DID0_PSEPS</name>
<dbReference type="AntiFam" id="ANF00027">
    <property type="entry name" value="Antisense to SAM riboswitch"/>
</dbReference>
<dbReference type="AlphaFoldDB" id="A0A0B4DID0"/>
<sequence>MLRSSTGRACFRLMPDSQVFTRGTPPRMEGCRPASRGLALALMTWAQSRNWMLAPDSIVTNKVFRPPFPLNIGGAGRR</sequence>
<evidence type="ECO:0000313" key="1">
    <source>
        <dbReference type="EMBL" id="KIC66466.1"/>
    </source>
</evidence>
<reference evidence="1 2" key="1">
    <citation type="submission" date="2014-12" db="EMBL/GenBank/DDBJ databases">
        <title>Genome sequencing of Arthrobacter phenanthrenivorans SWC37.</title>
        <authorList>
            <person name="Tan P.W."/>
            <person name="Chan K.-G."/>
        </authorList>
    </citation>
    <scope>NUCLEOTIDE SEQUENCE [LARGE SCALE GENOMIC DNA]</scope>
    <source>
        <strain evidence="1 2">SWC37</strain>
    </source>
</reference>
<proteinExistence type="predicted"/>
<protein>
    <submittedName>
        <fullName evidence="1">Uncharacterized protein</fullName>
    </submittedName>
</protein>